<dbReference type="PROSITE" id="PS50878">
    <property type="entry name" value="RT_POL"/>
    <property type="match status" value="1"/>
</dbReference>
<evidence type="ECO:0000259" key="1">
    <source>
        <dbReference type="PROSITE" id="PS50878"/>
    </source>
</evidence>
<dbReference type="SUPFAM" id="SSF56672">
    <property type="entry name" value="DNA/RNA polymerases"/>
    <property type="match status" value="1"/>
</dbReference>
<sequence length="330" mass="37622">MEQFMVSLRALGLRQGDPMSPYLFVLVMESLHLLIKSTTQNDTNFQFHWRCKELGIVNLCFADDLLLFCKADIHSATVLHGILQEFQRLAGLHANAQKSQILFSKAALQVQHQIQSIFGFPQGVIKTIEAKIRNFLWRGGTESGGYKVAWEQVCKPTLHGGLGIRNIQTMNNALMGKHLWQILTKKHDSIWVSWISRYKLRHGTLWAANDKEGSWTWKKLLKLRHQLIKGIQFRVGDGTEFKLWLDPWHPDGALIHRYPHGPLVTGIPLDSPLSTVITEGNWNWPSEYHIDVNEIITKLPAIHSGANDTIIWNSSSGYYSAKDAYDVFSE</sequence>
<accession>A0AAW2IUJ8</accession>
<name>A0AAW2IUJ8_SESRA</name>
<dbReference type="InterPro" id="IPR000477">
    <property type="entry name" value="RT_dom"/>
</dbReference>
<dbReference type="InterPro" id="IPR043502">
    <property type="entry name" value="DNA/RNA_pol_sf"/>
</dbReference>
<dbReference type="Pfam" id="PF00078">
    <property type="entry name" value="RVT_1"/>
    <property type="match status" value="1"/>
</dbReference>
<dbReference type="PANTHER" id="PTHR33116:SF78">
    <property type="entry name" value="OS12G0587133 PROTEIN"/>
    <property type="match status" value="1"/>
</dbReference>
<dbReference type="AlphaFoldDB" id="A0AAW2IUJ8"/>
<organism evidence="2">
    <name type="scientific">Sesamum radiatum</name>
    <name type="common">Black benniseed</name>
    <dbReference type="NCBI Taxonomy" id="300843"/>
    <lineage>
        <taxon>Eukaryota</taxon>
        <taxon>Viridiplantae</taxon>
        <taxon>Streptophyta</taxon>
        <taxon>Embryophyta</taxon>
        <taxon>Tracheophyta</taxon>
        <taxon>Spermatophyta</taxon>
        <taxon>Magnoliopsida</taxon>
        <taxon>eudicotyledons</taxon>
        <taxon>Gunneridae</taxon>
        <taxon>Pentapetalae</taxon>
        <taxon>asterids</taxon>
        <taxon>lamiids</taxon>
        <taxon>Lamiales</taxon>
        <taxon>Pedaliaceae</taxon>
        <taxon>Sesamum</taxon>
    </lineage>
</organism>
<gene>
    <name evidence="2" type="ORF">Sradi_7161800</name>
</gene>
<evidence type="ECO:0000313" key="2">
    <source>
        <dbReference type="EMBL" id="KAL0285841.1"/>
    </source>
</evidence>
<proteinExistence type="predicted"/>
<reference evidence="2" key="2">
    <citation type="journal article" date="2024" name="Plant">
        <title>Genomic evolution and insights into agronomic trait innovations of Sesamum species.</title>
        <authorList>
            <person name="Miao H."/>
            <person name="Wang L."/>
            <person name="Qu L."/>
            <person name="Liu H."/>
            <person name="Sun Y."/>
            <person name="Le M."/>
            <person name="Wang Q."/>
            <person name="Wei S."/>
            <person name="Zheng Y."/>
            <person name="Lin W."/>
            <person name="Duan Y."/>
            <person name="Cao H."/>
            <person name="Xiong S."/>
            <person name="Wang X."/>
            <person name="Wei L."/>
            <person name="Li C."/>
            <person name="Ma Q."/>
            <person name="Ju M."/>
            <person name="Zhao R."/>
            <person name="Li G."/>
            <person name="Mu C."/>
            <person name="Tian Q."/>
            <person name="Mei H."/>
            <person name="Zhang T."/>
            <person name="Gao T."/>
            <person name="Zhang H."/>
        </authorList>
    </citation>
    <scope>NUCLEOTIDE SEQUENCE</scope>
    <source>
        <strain evidence="2">G02</strain>
    </source>
</reference>
<dbReference type="PANTHER" id="PTHR33116">
    <property type="entry name" value="REVERSE TRANSCRIPTASE ZINC-BINDING DOMAIN-CONTAINING PROTEIN-RELATED-RELATED"/>
    <property type="match status" value="1"/>
</dbReference>
<comment type="caution">
    <text evidence="2">The sequence shown here is derived from an EMBL/GenBank/DDBJ whole genome shotgun (WGS) entry which is preliminary data.</text>
</comment>
<feature type="domain" description="Reverse transcriptase" evidence="1">
    <location>
        <begin position="1"/>
        <end position="122"/>
    </location>
</feature>
<dbReference type="EMBL" id="JACGWJ010001005">
    <property type="protein sequence ID" value="KAL0285841.1"/>
    <property type="molecule type" value="Genomic_DNA"/>
</dbReference>
<protein>
    <recommendedName>
        <fullName evidence="1">Reverse transcriptase domain-containing protein</fullName>
    </recommendedName>
</protein>
<reference evidence="2" key="1">
    <citation type="submission" date="2020-06" db="EMBL/GenBank/DDBJ databases">
        <authorList>
            <person name="Li T."/>
            <person name="Hu X."/>
            <person name="Zhang T."/>
            <person name="Song X."/>
            <person name="Zhang H."/>
            <person name="Dai N."/>
            <person name="Sheng W."/>
            <person name="Hou X."/>
            <person name="Wei L."/>
        </authorList>
    </citation>
    <scope>NUCLEOTIDE SEQUENCE</scope>
    <source>
        <strain evidence="2">G02</strain>
        <tissue evidence="2">Leaf</tissue>
    </source>
</reference>